<evidence type="ECO:0000256" key="9">
    <source>
        <dbReference type="SAM" id="Phobius"/>
    </source>
</evidence>
<accession>A0AAV1C8T2</accession>
<dbReference type="InterPro" id="IPR000719">
    <property type="entry name" value="Prot_kinase_dom"/>
</dbReference>
<dbReference type="PANTHER" id="PTHR46084">
    <property type="entry name" value="PROTEIN MALE DISCOVERER 2"/>
    <property type="match status" value="1"/>
</dbReference>
<dbReference type="InterPro" id="IPR001245">
    <property type="entry name" value="Ser-Thr/Tyr_kinase_cat_dom"/>
</dbReference>
<protein>
    <submittedName>
        <fullName evidence="12">OLC1v1026871C2</fullName>
    </submittedName>
</protein>
<comment type="subcellular location">
    <subcellularLocation>
        <location evidence="7">Endomembrane system</location>
        <topology evidence="7">Single-pass type I membrane protein</topology>
    </subcellularLocation>
</comment>
<dbReference type="InterPro" id="IPR011009">
    <property type="entry name" value="Kinase-like_dom_sf"/>
</dbReference>
<keyword evidence="4" id="KW-0677">Repeat</keyword>
<evidence type="ECO:0000256" key="4">
    <source>
        <dbReference type="ARBA" id="ARBA00022737"/>
    </source>
</evidence>
<evidence type="ECO:0000259" key="11">
    <source>
        <dbReference type="PROSITE" id="PS50011"/>
    </source>
</evidence>
<dbReference type="GO" id="GO:0005524">
    <property type="term" value="F:ATP binding"/>
    <property type="evidence" value="ECO:0007669"/>
    <property type="project" value="InterPro"/>
</dbReference>
<dbReference type="Gene3D" id="3.80.10.10">
    <property type="entry name" value="Ribonuclease Inhibitor"/>
    <property type="match status" value="1"/>
</dbReference>
<keyword evidence="3 10" id="KW-0732">Signal</keyword>
<keyword evidence="6 9" id="KW-0472">Membrane</keyword>
<name>A0AAV1C8T2_OLDCO</name>
<keyword evidence="2 9" id="KW-0812">Transmembrane</keyword>
<gene>
    <name evidence="12" type="ORF">OLC1_LOCUS3603</name>
</gene>
<evidence type="ECO:0000256" key="6">
    <source>
        <dbReference type="ARBA" id="ARBA00023136"/>
    </source>
</evidence>
<dbReference type="Proteomes" id="UP001161247">
    <property type="component" value="Chromosome 1"/>
</dbReference>
<evidence type="ECO:0000256" key="1">
    <source>
        <dbReference type="ARBA" id="ARBA00022614"/>
    </source>
</evidence>
<evidence type="ECO:0000256" key="7">
    <source>
        <dbReference type="ARBA" id="ARBA00046288"/>
    </source>
</evidence>
<organism evidence="12 13">
    <name type="scientific">Oldenlandia corymbosa var. corymbosa</name>
    <dbReference type="NCBI Taxonomy" id="529605"/>
    <lineage>
        <taxon>Eukaryota</taxon>
        <taxon>Viridiplantae</taxon>
        <taxon>Streptophyta</taxon>
        <taxon>Embryophyta</taxon>
        <taxon>Tracheophyta</taxon>
        <taxon>Spermatophyta</taxon>
        <taxon>Magnoliopsida</taxon>
        <taxon>eudicotyledons</taxon>
        <taxon>Gunneridae</taxon>
        <taxon>Pentapetalae</taxon>
        <taxon>asterids</taxon>
        <taxon>lamiids</taxon>
        <taxon>Gentianales</taxon>
        <taxon>Rubiaceae</taxon>
        <taxon>Rubioideae</taxon>
        <taxon>Spermacoceae</taxon>
        <taxon>Hedyotis-Oldenlandia complex</taxon>
        <taxon>Oldenlandia</taxon>
    </lineage>
</organism>
<dbReference type="SUPFAM" id="SSF56112">
    <property type="entry name" value="Protein kinase-like (PK-like)"/>
    <property type="match status" value="1"/>
</dbReference>
<dbReference type="Gene3D" id="3.30.200.20">
    <property type="entry name" value="Phosphorylase Kinase, domain 1"/>
    <property type="match status" value="1"/>
</dbReference>
<feature type="compositionally biased region" description="Pro residues" evidence="8">
    <location>
        <begin position="239"/>
        <end position="269"/>
    </location>
</feature>
<dbReference type="InterPro" id="IPR032675">
    <property type="entry name" value="LRR_dom_sf"/>
</dbReference>
<keyword evidence="5 9" id="KW-1133">Transmembrane helix</keyword>
<feature type="signal peptide" evidence="10">
    <location>
        <begin position="1"/>
        <end position="31"/>
    </location>
</feature>
<dbReference type="InterPro" id="IPR013210">
    <property type="entry name" value="LRR_N_plant-typ"/>
</dbReference>
<dbReference type="GO" id="GO:0012505">
    <property type="term" value="C:endomembrane system"/>
    <property type="evidence" value="ECO:0007669"/>
    <property type="project" value="UniProtKB-SubCell"/>
</dbReference>
<dbReference type="FunFam" id="3.80.10.10:FF:000400">
    <property type="entry name" value="Nuclear pore complex protein NUP107"/>
    <property type="match status" value="1"/>
</dbReference>
<evidence type="ECO:0000256" key="5">
    <source>
        <dbReference type="ARBA" id="ARBA00022989"/>
    </source>
</evidence>
<feature type="compositionally biased region" description="Low complexity" evidence="8">
    <location>
        <begin position="270"/>
        <end position="291"/>
    </location>
</feature>
<sequence length="657" mass="72652">MVEFPKWLDRFHVVLVLLVLVLHQNLNCCFSLNDEGLALLKFREGVVSDPFGGLSTWNDEVGVVTPCSWSGIECADGYVVSLNLKDLCLRGSIAPVLANLIHIKSIILRNNSFYGTIPEDITKLKELEVLDLGYNNLSGALPPELGNNLSLTILLLDNNGLFNCLSPEIYELQMLSEAQVDENLLRPGSKILSYEKTRNIADSRDIAWRRMLQSLADVPRNVRAIFQPPQIFPLKNAPTPSPTPSPSPSPSPYPSPSPSPSPSPFPSPSFGPSFSPEESFPSPVAPASEPSLSTQPESPSIFVRKNKSSRHHVIVLSSAIGASVLLLLLVAGALFCRSSKVAVVKPWATGLSGQLQKAFVTGVPKLNRLELVTACEDFSNVIGTTASGTLYKGTLSSGVEIAALAFSMESPKDWSRTNEILFRKKIETLSKVNHKNFVNLLGYCEEEQPFTRMMVFEYAPNGTLFEHLHIKEAEPLDWASRMRILMGIAYCLQHMHQLSPPITHKKLNSSAVYLTEDYAAKVSDFSFWNEMAASEVDLNPQSNVYSFGVLVFEMVTGQLPYTVDRSSCEDWASDYMGGGQPLRNVVDPTLNSVHEEQLERIDEIMKACVNPDPRRRPEMREITARLREVTAIGPDAAIPRLSPLWWAELEILSAEAN</sequence>
<evidence type="ECO:0000313" key="12">
    <source>
        <dbReference type="EMBL" id="CAI9091761.1"/>
    </source>
</evidence>
<dbReference type="PANTHER" id="PTHR46084:SF4">
    <property type="entry name" value="PROTEIN KINASE DOMAIN-CONTAINING PROTEIN"/>
    <property type="match status" value="1"/>
</dbReference>
<evidence type="ECO:0000256" key="2">
    <source>
        <dbReference type="ARBA" id="ARBA00022692"/>
    </source>
</evidence>
<feature type="domain" description="Protein kinase" evidence="11">
    <location>
        <begin position="376"/>
        <end position="630"/>
    </location>
</feature>
<dbReference type="PROSITE" id="PS50011">
    <property type="entry name" value="PROTEIN_KINASE_DOM"/>
    <property type="match status" value="1"/>
</dbReference>
<dbReference type="FunFam" id="3.30.200.20:FF:000489">
    <property type="entry name" value="Inactive receptor-like serine/threonine-protein kinase"/>
    <property type="match status" value="1"/>
</dbReference>
<dbReference type="Pfam" id="PF08263">
    <property type="entry name" value="LRRNT_2"/>
    <property type="match status" value="1"/>
</dbReference>
<dbReference type="EMBL" id="OX459118">
    <property type="protein sequence ID" value="CAI9091761.1"/>
    <property type="molecule type" value="Genomic_DNA"/>
</dbReference>
<feature type="transmembrane region" description="Helical" evidence="9">
    <location>
        <begin position="313"/>
        <end position="335"/>
    </location>
</feature>
<dbReference type="Gene3D" id="1.10.510.10">
    <property type="entry name" value="Transferase(Phosphotransferase) domain 1"/>
    <property type="match status" value="2"/>
</dbReference>
<evidence type="ECO:0000313" key="13">
    <source>
        <dbReference type="Proteomes" id="UP001161247"/>
    </source>
</evidence>
<dbReference type="InterPro" id="IPR001611">
    <property type="entry name" value="Leu-rich_rpt"/>
</dbReference>
<dbReference type="Pfam" id="PF07714">
    <property type="entry name" value="PK_Tyr_Ser-Thr"/>
    <property type="match status" value="2"/>
</dbReference>
<dbReference type="AlphaFoldDB" id="A0AAV1C8T2"/>
<evidence type="ECO:0000256" key="10">
    <source>
        <dbReference type="SAM" id="SignalP"/>
    </source>
</evidence>
<proteinExistence type="predicted"/>
<dbReference type="Pfam" id="PF00560">
    <property type="entry name" value="LRR_1"/>
    <property type="match status" value="1"/>
</dbReference>
<reference evidence="12" key="1">
    <citation type="submission" date="2023-03" db="EMBL/GenBank/DDBJ databases">
        <authorList>
            <person name="Julca I."/>
        </authorList>
    </citation>
    <scope>NUCLEOTIDE SEQUENCE</scope>
</reference>
<evidence type="ECO:0000256" key="8">
    <source>
        <dbReference type="SAM" id="MobiDB-lite"/>
    </source>
</evidence>
<evidence type="ECO:0000256" key="3">
    <source>
        <dbReference type="ARBA" id="ARBA00022729"/>
    </source>
</evidence>
<keyword evidence="1" id="KW-0433">Leucine-rich repeat</keyword>
<feature type="region of interest" description="Disordered" evidence="8">
    <location>
        <begin position="231"/>
        <end position="299"/>
    </location>
</feature>
<dbReference type="GO" id="GO:0004672">
    <property type="term" value="F:protein kinase activity"/>
    <property type="evidence" value="ECO:0007669"/>
    <property type="project" value="InterPro"/>
</dbReference>
<dbReference type="SUPFAM" id="SSF52058">
    <property type="entry name" value="L domain-like"/>
    <property type="match status" value="1"/>
</dbReference>
<feature type="chain" id="PRO_5043796527" evidence="10">
    <location>
        <begin position="32"/>
        <end position="657"/>
    </location>
</feature>
<keyword evidence="13" id="KW-1185">Reference proteome</keyword>